<keyword evidence="2" id="KW-1185">Reference proteome</keyword>
<organism evidence="1 2">
    <name type="scientific">Mucilaginibacter myungsuensis</name>
    <dbReference type="NCBI Taxonomy" id="649104"/>
    <lineage>
        <taxon>Bacteria</taxon>
        <taxon>Pseudomonadati</taxon>
        <taxon>Bacteroidota</taxon>
        <taxon>Sphingobacteriia</taxon>
        <taxon>Sphingobacteriales</taxon>
        <taxon>Sphingobacteriaceae</taxon>
        <taxon>Mucilaginibacter</taxon>
    </lineage>
</organism>
<protein>
    <submittedName>
        <fullName evidence="1">DUF4286 family protein</fullName>
    </submittedName>
</protein>
<reference evidence="1" key="1">
    <citation type="submission" date="2020-10" db="EMBL/GenBank/DDBJ databases">
        <title>Mucilaginibacter mali sp. nov., isolated from rhizosphere soil of apple orchard.</title>
        <authorList>
            <person name="Lee J.-S."/>
            <person name="Kim H.S."/>
            <person name="Kim J.-S."/>
        </authorList>
    </citation>
    <scope>NUCLEOTIDE SEQUENCE</scope>
    <source>
        <strain evidence="1">KCTC 22746</strain>
    </source>
</reference>
<name>A0A929PYJ6_9SPHI</name>
<sequence length="99" mass="12001">MIVYNETYVMDPAIEQEWLDFMRNDQIPAIMKYGWFNTYKILTILDSPNEGVTYCVQFTTDKLSNYDFFKRQHLQNFHLKHNAKFENKFVLFNTVMQEV</sequence>
<proteinExistence type="predicted"/>
<dbReference type="AlphaFoldDB" id="A0A929PYJ6"/>
<comment type="caution">
    <text evidence="1">The sequence shown here is derived from an EMBL/GenBank/DDBJ whole genome shotgun (WGS) entry which is preliminary data.</text>
</comment>
<evidence type="ECO:0000313" key="1">
    <source>
        <dbReference type="EMBL" id="MBE9664234.1"/>
    </source>
</evidence>
<gene>
    <name evidence="1" type="ORF">IRJ16_20305</name>
</gene>
<dbReference type="RefSeq" id="WP_194113478.1">
    <property type="nucleotide sequence ID" value="NZ_JADFFL010000010.1"/>
</dbReference>
<dbReference type="Proteomes" id="UP000622475">
    <property type="component" value="Unassembled WGS sequence"/>
</dbReference>
<dbReference type="EMBL" id="JADFFL010000010">
    <property type="protein sequence ID" value="MBE9664234.1"/>
    <property type="molecule type" value="Genomic_DNA"/>
</dbReference>
<accession>A0A929PYJ6</accession>
<dbReference type="Pfam" id="PF14114">
    <property type="entry name" value="DUF4286"/>
    <property type="match status" value="1"/>
</dbReference>
<evidence type="ECO:0000313" key="2">
    <source>
        <dbReference type="Proteomes" id="UP000622475"/>
    </source>
</evidence>
<dbReference type="InterPro" id="IPR025563">
    <property type="entry name" value="DUF4286"/>
</dbReference>